<dbReference type="Gene3D" id="3.30.300.130">
    <property type="entry name" value="Fe-S cluster assembly (FSCA)"/>
    <property type="match status" value="1"/>
</dbReference>
<organism evidence="3">
    <name type="scientific">Fructobacillus tropaeoli</name>
    <dbReference type="NCBI Taxonomy" id="709323"/>
    <lineage>
        <taxon>Bacteria</taxon>
        <taxon>Bacillati</taxon>
        <taxon>Bacillota</taxon>
        <taxon>Bacilli</taxon>
        <taxon>Lactobacillales</taxon>
        <taxon>Lactobacillaceae</taxon>
        <taxon>Fructobacillus</taxon>
    </lineage>
</organism>
<evidence type="ECO:0000313" key="4">
    <source>
        <dbReference type="Proteomes" id="UP001314262"/>
    </source>
</evidence>
<dbReference type="Proteomes" id="UP000064514">
    <property type="component" value="Unassembled WGS sequence"/>
</dbReference>
<protein>
    <submittedName>
        <fullName evidence="2">Metal-sulfur cluster biosynthetic enzyme (PaaD)</fullName>
    </submittedName>
    <submittedName>
        <fullName evidence="3">Metal-sulfur cluster biosynthetic protein</fullName>
    </submittedName>
</protein>
<dbReference type="PANTHER" id="PTHR42831">
    <property type="entry name" value="FE-S PROTEIN MATURATION AUXILIARY FACTOR YITW"/>
    <property type="match status" value="1"/>
</dbReference>
<proteinExistence type="predicted"/>
<accession>A0A3F3GXD9</accession>
<dbReference type="Pfam" id="PF01883">
    <property type="entry name" value="FeS_assembly_P"/>
    <property type="match status" value="1"/>
</dbReference>
<dbReference type="STRING" id="709323.GCA_001047135_00396"/>
<reference evidence="3" key="1">
    <citation type="journal article" date="2015" name="BMC Genomics">
        <title>Comparative genomics of Fructobacillus spp. and Leuconostoc spp. reveals niche-specific evolution of Fructobacillus spp.</title>
        <authorList>
            <person name="Endo A."/>
            <person name="Tanizawa Y."/>
            <person name="Tanaka N."/>
            <person name="Maeno S."/>
            <person name="Kumar H."/>
            <person name="Shiwa Y."/>
            <person name="Okada S."/>
            <person name="Yoshikawa H."/>
            <person name="Dicks L."/>
            <person name="Nakagawa J."/>
            <person name="Arita M."/>
        </authorList>
    </citation>
    <scope>NUCLEOTIDE SEQUENCE [LARGE SCALE GENOMIC DNA]</scope>
    <source>
        <strain evidence="3">F214-1</strain>
    </source>
</reference>
<keyword evidence="4" id="KW-1185">Reference proteome</keyword>
<dbReference type="InterPro" id="IPR002744">
    <property type="entry name" value="MIP18-like"/>
</dbReference>
<name>A0A3F3GXD9_9LACO</name>
<dbReference type="RefSeq" id="WP_059393342.1">
    <property type="nucleotide sequence ID" value="NZ_BOJU01000001.1"/>
</dbReference>
<dbReference type="InterPro" id="IPR034904">
    <property type="entry name" value="FSCA_dom_sf"/>
</dbReference>
<feature type="domain" description="MIP18 family-like" evidence="1">
    <location>
        <begin position="13"/>
        <end position="79"/>
    </location>
</feature>
<sequence length="105" mass="11930">METETEDLKNRMVQALSEVIDPELKCDIINLGLVYGLSMDDHHCVTVQLTLTTMGCPLTEVLETMIERALMNLVEVEKVVVELVWNPAWNKNMMSDYAKLVLGVY</sequence>
<reference evidence="2 4" key="2">
    <citation type="submission" date="2023-10" db="EMBL/GenBank/DDBJ databases">
        <authorList>
            <person name="Botero Cardona J."/>
        </authorList>
    </citation>
    <scope>NUCLEOTIDE SEQUENCE [LARGE SCALE GENOMIC DNA]</scope>
    <source>
        <strain evidence="2 4">R-53137</strain>
    </source>
</reference>
<gene>
    <name evidence="3" type="ORF">FTRO_0020170</name>
    <name evidence="2" type="ORF">R53137_KAKDMLNK_00694</name>
</gene>
<dbReference type="EMBL" id="DF968079">
    <property type="protein sequence ID" value="GAP03851.1"/>
    <property type="molecule type" value="Genomic_DNA"/>
</dbReference>
<dbReference type="Proteomes" id="UP001314262">
    <property type="component" value="Unassembled WGS sequence"/>
</dbReference>
<dbReference type="AlphaFoldDB" id="A0A3F3GXD9"/>
<evidence type="ECO:0000313" key="3">
    <source>
        <dbReference type="EMBL" id="GAP03851.1"/>
    </source>
</evidence>
<evidence type="ECO:0000313" key="2">
    <source>
        <dbReference type="EMBL" id="CAK1238465.1"/>
    </source>
</evidence>
<dbReference type="InterPro" id="IPR052339">
    <property type="entry name" value="Fe-S_Maturation_MIP18"/>
</dbReference>
<evidence type="ECO:0000259" key="1">
    <source>
        <dbReference type="Pfam" id="PF01883"/>
    </source>
</evidence>
<dbReference type="EMBL" id="CAUZLT010000002">
    <property type="protein sequence ID" value="CAK1238465.1"/>
    <property type="molecule type" value="Genomic_DNA"/>
</dbReference>
<dbReference type="SUPFAM" id="SSF117916">
    <property type="entry name" value="Fe-S cluster assembly (FSCA) domain-like"/>
    <property type="match status" value="1"/>
</dbReference>
<dbReference type="PANTHER" id="PTHR42831:SF1">
    <property type="entry name" value="FE-S PROTEIN MATURATION AUXILIARY FACTOR YITW"/>
    <property type="match status" value="1"/>
</dbReference>